<accession>A0A5C5XZH0</accession>
<dbReference type="PANTHER" id="PTHR43861:SF1">
    <property type="entry name" value="TRANS-ACONITATE 2-METHYLTRANSFERASE"/>
    <property type="match status" value="1"/>
</dbReference>
<dbReference type="OrthoDB" id="9802097at2"/>
<organism evidence="1 2">
    <name type="scientific">Posidoniimonas polymericola</name>
    <dbReference type="NCBI Taxonomy" id="2528002"/>
    <lineage>
        <taxon>Bacteria</taxon>
        <taxon>Pseudomonadati</taxon>
        <taxon>Planctomycetota</taxon>
        <taxon>Planctomycetia</taxon>
        <taxon>Pirellulales</taxon>
        <taxon>Lacipirellulaceae</taxon>
        <taxon>Posidoniimonas</taxon>
    </lineage>
</organism>
<dbReference type="Pfam" id="PF13489">
    <property type="entry name" value="Methyltransf_23"/>
    <property type="match status" value="1"/>
</dbReference>
<dbReference type="PANTHER" id="PTHR43861">
    <property type="entry name" value="TRANS-ACONITATE 2-METHYLTRANSFERASE-RELATED"/>
    <property type="match status" value="1"/>
</dbReference>
<proteinExistence type="predicted"/>
<dbReference type="AlphaFoldDB" id="A0A5C5XZH0"/>
<dbReference type="Proteomes" id="UP000318478">
    <property type="component" value="Unassembled WGS sequence"/>
</dbReference>
<evidence type="ECO:0000313" key="1">
    <source>
        <dbReference type="EMBL" id="TWT67683.1"/>
    </source>
</evidence>
<protein>
    <submittedName>
        <fullName evidence="1">Biotin biosynthesis protein BioC</fullName>
    </submittedName>
</protein>
<reference evidence="1 2" key="1">
    <citation type="submission" date="2019-02" db="EMBL/GenBank/DDBJ databases">
        <title>Deep-cultivation of Planctomycetes and their phenomic and genomic characterization uncovers novel biology.</title>
        <authorList>
            <person name="Wiegand S."/>
            <person name="Jogler M."/>
            <person name="Boedeker C."/>
            <person name="Pinto D."/>
            <person name="Vollmers J."/>
            <person name="Rivas-Marin E."/>
            <person name="Kohn T."/>
            <person name="Peeters S.H."/>
            <person name="Heuer A."/>
            <person name="Rast P."/>
            <person name="Oberbeckmann S."/>
            <person name="Bunk B."/>
            <person name="Jeske O."/>
            <person name="Meyerdierks A."/>
            <person name="Storesund J.E."/>
            <person name="Kallscheuer N."/>
            <person name="Luecker S."/>
            <person name="Lage O.M."/>
            <person name="Pohl T."/>
            <person name="Merkel B.J."/>
            <person name="Hornburger P."/>
            <person name="Mueller R.-W."/>
            <person name="Bruemmer F."/>
            <person name="Labrenz M."/>
            <person name="Spormann A.M."/>
            <person name="Op Den Camp H."/>
            <person name="Overmann J."/>
            <person name="Amann R."/>
            <person name="Jetten M.S.M."/>
            <person name="Mascher T."/>
            <person name="Medema M.H."/>
            <person name="Devos D.P."/>
            <person name="Kaster A.-K."/>
            <person name="Ovreas L."/>
            <person name="Rohde M."/>
            <person name="Galperin M.Y."/>
            <person name="Jogler C."/>
        </authorList>
    </citation>
    <scope>NUCLEOTIDE SEQUENCE [LARGE SCALE GENOMIC DNA]</scope>
    <source>
        <strain evidence="1 2">Pla123a</strain>
    </source>
</reference>
<dbReference type="SUPFAM" id="SSF53335">
    <property type="entry name" value="S-adenosyl-L-methionine-dependent methyltransferases"/>
    <property type="match status" value="1"/>
</dbReference>
<evidence type="ECO:0000313" key="2">
    <source>
        <dbReference type="Proteomes" id="UP000318478"/>
    </source>
</evidence>
<name>A0A5C5XZH0_9BACT</name>
<dbReference type="Gene3D" id="3.40.50.150">
    <property type="entry name" value="Vaccinia Virus protein VP39"/>
    <property type="match status" value="1"/>
</dbReference>
<sequence length="237" mass="26366">MRFGEHAQQYRTHAHVQREIAAWCGEWVEPDCRQLSALELGAGTGLFTEILAAKGFQQLTATDLSEQMVAEGNRCVPAARWEQRDAWAPLPEGYDRLYACSLLQWAVDPERVLTHWRRALPSGGRALVAIFVQGSLQEFATASGRFFPVPMRSEAEWLACFRGAGFEVLRHEVCQRVQQHESAIAALRSLHNIGAVANRKLSTAELRTMLTGAEQAHGNGEGFPLTWVTLKAELVVN</sequence>
<dbReference type="EMBL" id="SJPO01000012">
    <property type="protein sequence ID" value="TWT67683.1"/>
    <property type="molecule type" value="Genomic_DNA"/>
</dbReference>
<dbReference type="InterPro" id="IPR029063">
    <property type="entry name" value="SAM-dependent_MTases_sf"/>
</dbReference>
<dbReference type="CDD" id="cd02440">
    <property type="entry name" value="AdoMet_MTases"/>
    <property type="match status" value="1"/>
</dbReference>
<dbReference type="RefSeq" id="WP_146590628.1">
    <property type="nucleotide sequence ID" value="NZ_SJPO01000012.1"/>
</dbReference>
<comment type="caution">
    <text evidence="1">The sequence shown here is derived from an EMBL/GenBank/DDBJ whole genome shotgun (WGS) entry which is preliminary data.</text>
</comment>
<gene>
    <name evidence="1" type="ORF">Pla123a_42390</name>
</gene>
<keyword evidence="2" id="KW-1185">Reference proteome</keyword>